<dbReference type="PANTHER" id="PTHR10218:SF302">
    <property type="entry name" value="GUANINE NUCLEOTIDE-BINDING PROTEIN ALPHA-5 SUBUNIT"/>
    <property type="match status" value="1"/>
</dbReference>
<dbReference type="GO" id="GO:0005525">
    <property type="term" value="F:GTP binding"/>
    <property type="evidence" value="ECO:0007669"/>
    <property type="project" value="UniProtKB-KW"/>
</dbReference>
<evidence type="ECO:0008006" key="9">
    <source>
        <dbReference type="Google" id="ProtNLM"/>
    </source>
</evidence>
<dbReference type="SUPFAM" id="SSF52540">
    <property type="entry name" value="P-loop containing nucleoside triphosphate hydrolases"/>
    <property type="match status" value="1"/>
</dbReference>
<evidence type="ECO:0000256" key="3">
    <source>
        <dbReference type="ARBA" id="ARBA00023134"/>
    </source>
</evidence>
<sequence>IGDVMAQSAVSAEIDQILLEEKREEQGRLKILLLGGSDAGKSTILKQMRILHMNGFSKDEIHSFQKYLRHNVYQVNRRNIFVIMPIFRSVTRSLKCVRTFTRCHPNYSSLPDNAHYYMPKIGALLSPQYVPTPEDILHLRIPTTTVNEINFSFDKATIRLIDVGGQRSYRKKWIHYFDGAVLFRETGIMPFQALEAHETIKPILHEDIIAHAIVKPQKRQNRLRESAVLFGEMLRCKFLLTAAFILFLNKKDLFVKKLSSRPLCERRPQFADPRHSLITTCLLFVYLQRKSKKDSARKIYCHYTCATDTKNVEFVFKAACDIVLQKSLNSSGIQ</sequence>
<dbReference type="GO" id="GO:0007188">
    <property type="term" value="P:adenylate cyclase-modulating G protein-coupled receptor signaling pathway"/>
    <property type="evidence" value="ECO:0007669"/>
    <property type="project" value="TreeGrafter"/>
</dbReference>
<keyword evidence="1 6" id="KW-0479">Metal-binding</keyword>
<dbReference type="FunFam" id="3.40.50.300:FF:003469">
    <property type="entry name" value="Uncharacterized protein"/>
    <property type="match status" value="1"/>
</dbReference>
<protein>
    <recommendedName>
        <fullName evidence="9">ADP ribosylation factor</fullName>
    </recommendedName>
</protein>
<dbReference type="GO" id="GO:0003924">
    <property type="term" value="F:GTPase activity"/>
    <property type="evidence" value="ECO:0007669"/>
    <property type="project" value="InterPro"/>
</dbReference>
<name>A0AAN5CHR9_9BILA</name>
<dbReference type="GO" id="GO:0005737">
    <property type="term" value="C:cytoplasm"/>
    <property type="evidence" value="ECO:0007669"/>
    <property type="project" value="TreeGrafter"/>
</dbReference>
<keyword evidence="4" id="KW-0807">Transducer</keyword>
<dbReference type="PRINTS" id="PR00318">
    <property type="entry name" value="GPROTEINA"/>
</dbReference>
<feature type="binding site" evidence="6">
    <location>
        <position position="42"/>
    </location>
    <ligand>
        <name>Mg(2+)</name>
        <dbReference type="ChEBI" id="CHEBI:18420"/>
    </ligand>
</feature>
<dbReference type="InterPro" id="IPR027417">
    <property type="entry name" value="P-loop_NTPase"/>
</dbReference>
<dbReference type="Pfam" id="PF00503">
    <property type="entry name" value="G-alpha"/>
    <property type="match status" value="2"/>
</dbReference>
<accession>A0AAN5CHR9</accession>
<evidence type="ECO:0000313" key="8">
    <source>
        <dbReference type="Proteomes" id="UP001328107"/>
    </source>
</evidence>
<proteinExistence type="predicted"/>
<dbReference type="SMART" id="SM00275">
    <property type="entry name" value="G_alpha"/>
    <property type="match status" value="1"/>
</dbReference>
<evidence type="ECO:0000256" key="2">
    <source>
        <dbReference type="ARBA" id="ARBA00022741"/>
    </source>
</evidence>
<dbReference type="PANTHER" id="PTHR10218">
    <property type="entry name" value="GTP-BINDING PROTEIN ALPHA SUBUNIT"/>
    <property type="match status" value="1"/>
</dbReference>
<feature type="binding site" evidence="5">
    <location>
        <begin position="162"/>
        <end position="166"/>
    </location>
    <ligand>
        <name>GTP</name>
        <dbReference type="ChEBI" id="CHEBI:37565"/>
    </ligand>
</feature>
<evidence type="ECO:0000256" key="6">
    <source>
        <dbReference type="PIRSR" id="PIRSR601019-2"/>
    </source>
</evidence>
<dbReference type="GO" id="GO:0001664">
    <property type="term" value="F:G protein-coupled receptor binding"/>
    <property type="evidence" value="ECO:0007669"/>
    <property type="project" value="TreeGrafter"/>
</dbReference>
<dbReference type="InterPro" id="IPR001019">
    <property type="entry name" value="Gprotein_alpha_su"/>
</dbReference>
<dbReference type="Gene3D" id="3.40.50.300">
    <property type="entry name" value="P-loop containing nucleotide triphosphate hydrolases"/>
    <property type="match status" value="1"/>
</dbReference>
<dbReference type="InterPro" id="IPR011025">
    <property type="entry name" value="GproteinA_insert"/>
</dbReference>
<evidence type="ECO:0000256" key="4">
    <source>
        <dbReference type="ARBA" id="ARBA00023224"/>
    </source>
</evidence>
<dbReference type="SUPFAM" id="SSF47895">
    <property type="entry name" value="Transducin (alpha subunit), insertion domain"/>
    <property type="match status" value="1"/>
</dbReference>
<keyword evidence="8" id="KW-1185">Reference proteome</keyword>
<evidence type="ECO:0000256" key="5">
    <source>
        <dbReference type="PIRSR" id="PIRSR601019-1"/>
    </source>
</evidence>
<dbReference type="AlphaFoldDB" id="A0AAN5CHR9"/>
<feature type="binding site" evidence="5">
    <location>
        <position position="306"/>
    </location>
    <ligand>
        <name>GTP</name>
        <dbReference type="ChEBI" id="CHEBI:37565"/>
    </ligand>
</feature>
<gene>
    <name evidence="7" type="ORF">PMAYCL1PPCAC_14841</name>
</gene>
<evidence type="ECO:0000313" key="7">
    <source>
        <dbReference type="EMBL" id="GMR44646.1"/>
    </source>
</evidence>
<dbReference type="Gene3D" id="1.10.400.10">
    <property type="entry name" value="GI Alpha 1, domain 2-like"/>
    <property type="match status" value="1"/>
</dbReference>
<reference evidence="8" key="1">
    <citation type="submission" date="2022-10" db="EMBL/GenBank/DDBJ databases">
        <title>Genome assembly of Pristionchus species.</title>
        <authorList>
            <person name="Yoshida K."/>
            <person name="Sommer R.J."/>
        </authorList>
    </citation>
    <scope>NUCLEOTIDE SEQUENCE [LARGE SCALE GENOMIC DNA]</scope>
    <source>
        <strain evidence="8">RS5460</strain>
    </source>
</reference>
<dbReference type="PROSITE" id="PS51882">
    <property type="entry name" value="G_ALPHA"/>
    <property type="match status" value="1"/>
</dbReference>
<comment type="caution">
    <text evidence="7">The sequence shown here is derived from an EMBL/GenBank/DDBJ whole genome shotgun (WGS) entry which is preliminary data.</text>
</comment>
<dbReference type="Proteomes" id="UP001328107">
    <property type="component" value="Unassembled WGS sequence"/>
</dbReference>
<feature type="binding site" evidence="6">
    <location>
        <position position="143"/>
    </location>
    <ligand>
        <name>Mg(2+)</name>
        <dbReference type="ChEBI" id="CHEBI:18420"/>
    </ligand>
</feature>
<dbReference type="CDD" id="cd00066">
    <property type="entry name" value="G-alpha"/>
    <property type="match status" value="1"/>
</dbReference>
<keyword evidence="6" id="KW-0460">Magnesium</keyword>
<evidence type="ECO:0000256" key="1">
    <source>
        <dbReference type="ARBA" id="ARBA00022723"/>
    </source>
</evidence>
<feature type="non-terminal residue" evidence="7">
    <location>
        <position position="1"/>
    </location>
</feature>
<feature type="binding site" evidence="5">
    <location>
        <begin position="249"/>
        <end position="252"/>
    </location>
    <ligand>
        <name>GTP</name>
        <dbReference type="ChEBI" id="CHEBI:37565"/>
    </ligand>
</feature>
<dbReference type="GO" id="GO:0046872">
    <property type="term" value="F:metal ion binding"/>
    <property type="evidence" value="ECO:0007669"/>
    <property type="project" value="UniProtKB-KW"/>
</dbReference>
<dbReference type="EMBL" id="BTRK01000004">
    <property type="protein sequence ID" value="GMR44646.1"/>
    <property type="molecule type" value="Genomic_DNA"/>
</dbReference>
<dbReference type="GO" id="GO:0005834">
    <property type="term" value="C:heterotrimeric G-protein complex"/>
    <property type="evidence" value="ECO:0007669"/>
    <property type="project" value="TreeGrafter"/>
</dbReference>
<feature type="binding site" evidence="5">
    <location>
        <begin position="137"/>
        <end position="143"/>
    </location>
    <ligand>
        <name>GTP</name>
        <dbReference type="ChEBI" id="CHEBI:37565"/>
    </ligand>
</feature>
<keyword evidence="3 5" id="KW-0342">GTP-binding</keyword>
<organism evidence="7 8">
    <name type="scientific">Pristionchus mayeri</name>
    <dbReference type="NCBI Taxonomy" id="1317129"/>
    <lineage>
        <taxon>Eukaryota</taxon>
        <taxon>Metazoa</taxon>
        <taxon>Ecdysozoa</taxon>
        <taxon>Nematoda</taxon>
        <taxon>Chromadorea</taxon>
        <taxon>Rhabditida</taxon>
        <taxon>Rhabditina</taxon>
        <taxon>Diplogasteromorpha</taxon>
        <taxon>Diplogasteroidea</taxon>
        <taxon>Neodiplogasteridae</taxon>
        <taxon>Pristionchus</taxon>
    </lineage>
</organism>
<dbReference type="GO" id="GO:0031683">
    <property type="term" value="F:G-protein beta/gamma-subunit complex binding"/>
    <property type="evidence" value="ECO:0007669"/>
    <property type="project" value="InterPro"/>
</dbReference>
<keyword evidence="2 5" id="KW-0547">Nucleotide-binding</keyword>